<keyword evidence="3" id="KW-1185">Reference proteome</keyword>
<sequence length="907" mass="100621">MSAVEDPIAPPDTTATDEQPLQDTADNAPELPDTPPQENSSPTTPPAPRRLVIYSAKQLLALYKSPLVCAPPNMPDLKDWFGSENETSLNKKDFESTPPNTARERRFRRDADDGETPTRPSYRSALSNTSQMGNFKHQSIRDRDGDNRDREGLRSLSDKFDRGDRLPLSLNSLRGKDRDALGSTRATTSGALANGPTRRTDARENGKKKDSTDFSDWRRGEPRRNDREDRDRNGRDTSRTRRDSSPPPRRGDRDRDEKDEGRHWRDDGRRDERVAARRGEREKGDRWTADSERDSHTRTKRTTGRDKKSDDPKEREKEKEPAWMDTYIPPSTSSTGILGGKDETDGELDGIQAFKKNMKEKEQRAAAIEASEPPPSKPSGEKGLDEIQLFKMLMKQARDEPETNGAVAPGSDAPAEKGLTSLFSGLGERAKARNEGTPSSPAPPGLDKAPWTEPTSTTSTSSYQPPAGSRLLALGRGTKATTPTPEIIPTQSTPPPQSALSQRMPSLLDMERQSQAHPGMDKGFSPFEEQMHTADPRKDNWNDPNDNKGSRFAKFFDGRPREQQQASTFAPTPKQQPAMVHHTPSRQDALYDSNPPERTMDDLVAMLNTSAHIQRGNPQLAALNGQNAGNLREIHAQNQLHLLQQQQQQQQQLQYAQQQRNHQLESLYENRMDNRNFVPDNMVPGLRSAPPPRTREGYPDPLDEALHINAQRLPQMHRGLDPLYASNMGQYAQQGRVPGIPPVQQQYRGGPSPGAGQNGLNRLPPGLANLGNRPPHDPAQFPGGLAALNNAAALHSNGLSAQQYSNYGNVSVGGYGNIPRNVPPQTLMAQQHLAAQMELRAQAQQAGMHRAGLGGYPTQQQQMHPAMRQAQPPHIALMQQQQQHIPQHPQSQQSADLMALLLGGRRE</sequence>
<dbReference type="Proteomes" id="UP000054007">
    <property type="component" value="Unassembled WGS sequence"/>
</dbReference>
<proteinExistence type="predicted"/>
<dbReference type="AlphaFoldDB" id="A0A0D7BR96"/>
<dbReference type="STRING" id="1314674.A0A0D7BR96"/>
<feature type="compositionally biased region" description="Polar residues" evidence="1">
    <location>
        <begin position="118"/>
        <end position="137"/>
    </location>
</feature>
<organism evidence="2 3">
    <name type="scientific">Cylindrobasidium torrendii FP15055 ss-10</name>
    <dbReference type="NCBI Taxonomy" id="1314674"/>
    <lineage>
        <taxon>Eukaryota</taxon>
        <taxon>Fungi</taxon>
        <taxon>Dikarya</taxon>
        <taxon>Basidiomycota</taxon>
        <taxon>Agaricomycotina</taxon>
        <taxon>Agaricomycetes</taxon>
        <taxon>Agaricomycetidae</taxon>
        <taxon>Agaricales</taxon>
        <taxon>Marasmiineae</taxon>
        <taxon>Physalacriaceae</taxon>
        <taxon>Cylindrobasidium</taxon>
    </lineage>
</organism>
<evidence type="ECO:0000313" key="3">
    <source>
        <dbReference type="Proteomes" id="UP000054007"/>
    </source>
</evidence>
<feature type="compositionally biased region" description="Basic and acidic residues" evidence="1">
    <location>
        <begin position="139"/>
        <end position="165"/>
    </location>
</feature>
<feature type="compositionally biased region" description="Basic and acidic residues" evidence="1">
    <location>
        <begin position="102"/>
        <end position="111"/>
    </location>
</feature>
<feature type="compositionally biased region" description="Basic and acidic residues" evidence="1">
    <location>
        <begin position="529"/>
        <end position="562"/>
    </location>
</feature>
<name>A0A0D7BR96_9AGAR</name>
<accession>A0A0D7BR96</accession>
<feature type="region of interest" description="Disordered" evidence="1">
    <location>
        <begin position="1"/>
        <end position="51"/>
    </location>
</feature>
<protein>
    <submittedName>
        <fullName evidence="2">Uncharacterized protein</fullName>
    </submittedName>
</protein>
<feature type="region of interest" description="Disordered" evidence="1">
    <location>
        <begin position="73"/>
        <end position="579"/>
    </location>
</feature>
<gene>
    <name evidence="2" type="ORF">CYLTODRAFT_417522</name>
</gene>
<feature type="region of interest" description="Disordered" evidence="1">
    <location>
        <begin position="840"/>
        <end position="866"/>
    </location>
</feature>
<dbReference type="EMBL" id="KN880440">
    <property type="protein sequence ID" value="KIY72735.1"/>
    <property type="molecule type" value="Genomic_DNA"/>
</dbReference>
<dbReference type="OrthoDB" id="2504266at2759"/>
<reference evidence="2 3" key="1">
    <citation type="journal article" date="2015" name="Fungal Genet. Biol.">
        <title>Evolution of novel wood decay mechanisms in Agaricales revealed by the genome sequences of Fistulina hepatica and Cylindrobasidium torrendii.</title>
        <authorList>
            <person name="Floudas D."/>
            <person name="Held B.W."/>
            <person name="Riley R."/>
            <person name="Nagy L.G."/>
            <person name="Koehler G."/>
            <person name="Ransdell A.S."/>
            <person name="Younus H."/>
            <person name="Chow J."/>
            <person name="Chiniquy J."/>
            <person name="Lipzen A."/>
            <person name="Tritt A."/>
            <person name="Sun H."/>
            <person name="Haridas S."/>
            <person name="LaButti K."/>
            <person name="Ohm R.A."/>
            <person name="Kues U."/>
            <person name="Blanchette R.A."/>
            <person name="Grigoriev I.V."/>
            <person name="Minto R.E."/>
            <person name="Hibbett D.S."/>
        </authorList>
    </citation>
    <scope>NUCLEOTIDE SEQUENCE [LARGE SCALE GENOMIC DNA]</scope>
    <source>
        <strain evidence="2 3">FP15055 ss-10</strain>
    </source>
</reference>
<feature type="compositionally biased region" description="Polar residues" evidence="1">
    <location>
        <begin position="563"/>
        <end position="575"/>
    </location>
</feature>
<feature type="compositionally biased region" description="Polar residues" evidence="1">
    <location>
        <begin position="13"/>
        <end position="25"/>
    </location>
</feature>
<feature type="compositionally biased region" description="Basic and acidic residues" evidence="1">
    <location>
        <begin position="198"/>
        <end position="322"/>
    </location>
</feature>
<evidence type="ECO:0000313" key="2">
    <source>
        <dbReference type="EMBL" id="KIY72735.1"/>
    </source>
</evidence>
<evidence type="ECO:0000256" key="1">
    <source>
        <dbReference type="SAM" id="MobiDB-lite"/>
    </source>
</evidence>